<evidence type="ECO:0000256" key="1">
    <source>
        <dbReference type="SAM" id="SignalP"/>
    </source>
</evidence>
<dbReference type="OrthoDB" id="2962597at2"/>
<accession>A0A494YYT4</accession>
<dbReference type="Pfam" id="PF08680">
    <property type="entry name" value="DUF1779"/>
    <property type="match status" value="1"/>
</dbReference>
<evidence type="ECO:0000313" key="2">
    <source>
        <dbReference type="EMBL" id="RKQ15354.1"/>
    </source>
</evidence>
<keyword evidence="3" id="KW-1185">Reference proteome</keyword>
<protein>
    <recommendedName>
        <fullName evidence="4">TATA-box binding</fullName>
    </recommendedName>
</protein>
<reference evidence="2 3" key="1">
    <citation type="journal article" date="2015" name="Antonie Van Leeuwenhoek">
        <title>Oceanobacillus bengalensis sp. nov., a bacterium isolated from seawater of the Bay of Bengal.</title>
        <authorList>
            <person name="Yongchang O."/>
            <person name="Xiang W."/>
            <person name="Wang G."/>
        </authorList>
    </citation>
    <scope>NUCLEOTIDE SEQUENCE [LARGE SCALE GENOMIC DNA]</scope>
    <source>
        <strain evidence="2 3">MCCC 1K00260</strain>
    </source>
</reference>
<dbReference type="InterPro" id="IPR014794">
    <property type="entry name" value="DUF1779"/>
</dbReference>
<name>A0A494YYT4_9BACI</name>
<dbReference type="Gene3D" id="3.30.360.40">
    <property type="entry name" value="YwmB-like"/>
    <property type="match status" value="1"/>
</dbReference>
<organism evidence="2 3">
    <name type="scientific">Oceanobacillus bengalensis</name>
    <dbReference type="NCBI Taxonomy" id="1435466"/>
    <lineage>
        <taxon>Bacteria</taxon>
        <taxon>Bacillati</taxon>
        <taxon>Bacillota</taxon>
        <taxon>Bacilli</taxon>
        <taxon>Bacillales</taxon>
        <taxon>Bacillaceae</taxon>
        <taxon>Oceanobacillus</taxon>
    </lineage>
</organism>
<dbReference type="SUPFAM" id="SSF143842">
    <property type="entry name" value="YwmB-like"/>
    <property type="match status" value="1"/>
</dbReference>
<keyword evidence="1" id="KW-0732">Signal</keyword>
<evidence type="ECO:0000313" key="3">
    <source>
        <dbReference type="Proteomes" id="UP000281813"/>
    </source>
</evidence>
<gene>
    <name evidence="2" type="ORF">D8M05_10165</name>
</gene>
<dbReference type="AlphaFoldDB" id="A0A494YYT4"/>
<proteinExistence type="predicted"/>
<feature type="chain" id="PRO_5038830293" description="TATA-box binding" evidence="1">
    <location>
        <begin position="18"/>
        <end position="236"/>
    </location>
</feature>
<dbReference type="RefSeq" id="WP_121131432.1">
    <property type="nucleotide sequence ID" value="NZ_JBHUFK010000065.1"/>
</dbReference>
<sequence length="236" mass="27482">MWKIVLITIIMLFTANATTVQGSESHDIFQLAGFFEDADIEIGQWQVMIKEQKTITDIERILDELQDSYKGSRTEEETVIKYQFRDPQIDNNMSVLYNIVIPKDNLTYPELIVVFEGNNWGQEVKETYLMKESICMEFFTDSRKIFSWMNAMSSDIIIEGEFQQKLTNYFNLQQINTHFDNTPNSVSKKFVYGYTTHINEQIIIERTPINVQVAITKNEKGITELTVGTPILINEY</sequence>
<dbReference type="Proteomes" id="UP000281813">
    <property type="component" value="Unassembled WGS sequence"/>
</dbReference>
<dbReference type="InterPro" id="IPR036209">
    <property type="entry name" value="YwmB-like_sf"/>
</dbReference>
<comment type="caution">
    <text evidence="2">The sequence shown here is derived from an EMBL/GenBank/DDBJ whole genome shotgun (WGS) entry which is preliminary data.</text>
</comment>
<evidence type="ECO:0008006" key="4">
    <source>
        <dbReference type="Google" id="ProtNLM"/>
    </source>
</evidence>
<dbReference type="Gene3D" id="3.30.2030.10">
    <property type="entry name" value="YwmB-like"/>
    <property type="match status" value="1"/>
</dbReference>
<feature type="signal peptide" evidence="1">
    <location>
        <begin position="1"/>
        <end position="17"/>
    </location>
</feature>
<dbReference type="EMBL" id="RBZO01000014">
    <property type="protein sequence ID" value="RKQ15354.1"/>
    <property type="molecule type" value="Genomic_DNA"/>
</dbReference>